<protein>
    <recommendedName>
        <fullName evidence="8">Ammonium transporter AmtB-like domain-containing protein</fullName>
    </recommendedName>
</protein>
<proteinExistence type="inferred from homology"/>
<dbReference type="PANTHER" id="PTHR43029:SF10">
    <property type="entry name" value="AMMONIUM TRANSPORTER MEP2"/>
    <property type="match status" value="1"/>
</dbReference>
<keyword evidence="5" id="KW-1133">Transmembrane helix</keyword>
<dbReference type="GO" id="GO:0008519">
    <property type="term" value="F:ammonium channel activity"/>
    <property type="evidence" value="ECO:0007669"/>
    <property type="project" value="InterPro"/>
</dbReference>
<evidence type="ECO:0000256" key="4">
    <source>
        <dbReference type="ARBA" id="ARBA00022692"/>
    </source>
</evidence>
<feature type="domain" description="Ammonium transporter AmtB-like" evidence="8">
    <location>
        <begin position="12"/>
        <end position="82"/>
    </location>
</feature>
<keyword evidence="7" id="KW-0924">Ammonia transport</keyword>
<dbReference type="EMBL" id="CM026426">
    <property type="protein sequence ID" value="KAG0574561.1"/>
    <property type="molecule type" value="Genomic_DNA"/>
</dbReference>
<keyword evidence="4" id="KW-0812">Transmembrane</keyword>
<keyword evidence="10" id="KW-1185">Reference proteome</keyword>
<dbReference type="Proteomes" id="UP000822688">
    <property type="component" value="Chromosome V"/>
</dbReference>
<evidence type="ECO:0000256" key="6">
    <source>
        <dbReference type="ARBA" id="ARBA00023136"/>
    </source>
</evidence>
<name>A0A8T0HV15_CERPU</name>
<dbReference type="Pfam" id="PF00909">
    <property type="entry name" value="Ammonium_transp"/>
    <property type="match status" value="1"/>
</dbReference>
<evidence type="ECO:0000256" key="2">
    <source>
        <dbReference type="ARBA" id="ARBA00005887"/>
    </source>
</evidence>
<evidence type="ECO:0000313" key="9">
    <source>
        <dbReference type="EMBL" id="KAG0574561.1"/>
    </source>
</evidence>
<evidence type="ECO:0000256" key="1">
    <source>
        <dbReference type="ARBA" id="ARBA00004141"/>
    </source>
</evidence>
<evidence type="ECO:0000256" key="3">
    <source>
        <dbReference type="ARBA" id="ARBA00022448"/>
    </source>
</evidence>
<dbReference type="PANTHER" id="PTHR43029">
    <property type="entry name" value="AMMONIUM TRANSPORTER MEP2"/>
    <property type="match status" value="1"/>
</dbReference>
<comment type="subcellular location">
    <subcellularLocation>
        <location evidence="1">Membrane</location>
        <topology evidence="1">Multi-pass membrane protein</topology>
    </subcellularLocation>
</comment>
<accession>A0A8T0HV15</accession>
<evidence type="ECO:0000256" key="7">
    <source>
        <dbReference type="ARBA" id="ARBA00023177"/>
    </source>
</evidence>
<dbReference type="GO" id="GO:0005886">
    <property type="term" value="C:plasma membrane"/>
    <property type="evidence" value="ECO:0007669"/>
    <property type="project" value="TreeGrafter"/>
</dbReference>
<organism evidence="9 10">
    <name type="scientific">Ceratodon purpureus</name>
    <name type="common">Fire moss</name>
    <name type="synonym">Dicranum purpureum</name>
    <dbReference type="NCBI Taxonomy" id="3225"/>
    <lineage>
        <taxon>Eukaryota</taxon>
        <taxon>Viridiplantae</taxon>
        <taxon>Streptophyta</taxon>
        <taxon>Embryophyta</taxon>
        <taxon>Bryophyta</taxon>
        <taxon>Bryophytina</taxon>
        <taxon>Bryopsida</taxon>
        <taxon>Dicranidae</taxon>
        <taxon>Pseudoditrichales</taxon>
        <taxon>Ditrichaceae</taxon>
        <taxon>Ceratodon</taxon>
    </lineage>
</organism>
<dbReference type="SUPFAM" id="SSF111352">
    <property type="entry name" value="Ammonium transporter"/>
    <property type="match status" value="1"/>
</dbReference>
<evidence type="ECO:0000313" key="10">
    <source>
        <dbReference type="Proteomes" id="UP000822688"/>
    </source>
</evidence>
<comment type="similarity">
    <text evidence="2">Belongs to the ammonia transporter channel (TC 1.A.11.2) family.</text>
</comment>
<dbReference type="InterPro" id="IPR024041">
    <property type="entry name" value="NH4_transpt_AmtB-like_dom"/>
</dbReference>
<reference evidence="9" key="1">
    <citation type="submission" date="2020-06" db="EMBL/GenBank/DDBJ databases">
        <title>WGS assembly of Ceratodon purpureus strain R40.</title>
        <authorList>
            <person name="Carey S.B."/>
            <person name="Jenkins J."/>
            <person name="Shu S."/>
            <person name="Lovell J.T."/>
            <person name="Sreedasyam A."/>
            <person name="Maumus F."/>
            <person name="Tiley G.P."/>
            <person name="Fernandez-Pozo N."/>
            <person name="Barry K."/>
            <person name="Chen C."/>
            <person name="Wang M."/>
            <person name="Lipzen A."/>
            <person name="Daum C."/>
            <person name="Saski C.A."/>
            <person name="Payton A.C."/>
            <person name="Mcbreen J.C."/>
            <person name="Conrad R.E."/>
            <person name="Kollar L.M."/>
            <person name="Olsson S."/>
            <person name="Huttunen S."/>
            <person name="Landis J.B."/>
            <person name="Wickett N.J."/>
            <person name="Johnson M.G."/>
            <person name="Rensing S.A."/>
            <person name="Grimwood J."/>
            <person name="Schmutz J."/>
            <person name="Mcdaniel S.F."/>
        </authorList>
    </citation>
    <scope>NUCLEOTIDE SEQUENCE</scope>
    <source>
        <strain evidence="9">R40</strain>
    </source>
</reference>
<evidence type="ECO:0000256" key="5">
    <source>
        <dbReference type="ARBA" id="ARBA00022989"/>
    </source>
</evidence>
<evidence type="ECO:0000259" key="8">
    <source>
        <dbReference type="Pfam" id="PF00909"/>
    </source>
</evidence>
<dbReference type="AlphaFoldDB" id="A0A8T0HV15"/>
<dbReference type="InterPro" id="IPR001905">
    <property type="entry name" value="Ammonium_transpt"/>
</dbReference>
<dbReference type="Gene3D" id="1.10.3430.10">
    <property type="entry name" value="Ammonium transporter AmtB like domains"/>
    <property type="match status" value="1"/>
</dbReference>
<keyword evidence="6" id="KW-0472">Membrane</keyword>
<dbReference type="InterPro" id="IPR029020">
    <property type="entry name" value="Ammonium/urea_transptr"/>
</dbReference>
<keyword evidence="3" id="KW-0813">Transport</keyword>
<comment type="caution">
    <text evidence="9">The sequence shown here is derived from an EMBL/GenBank/DDBJ whole genome shotgun (WGS) entry which is preliminary data.</text>
</comment>
<sequence>MWLHKRWWLLQNVDDTLGVLHTHSVAGILGGICVMLCAEPKLCEYMDLVVTNSNGPFYGGEGGVQVLKQIIGAAYIVETVTINEETVTIQAVFTIVRVCWRPRNFFL</sequence>
<gene>
    <name evidence="9" type="ORF">KC19_VG271600</name>
</gene>